<dbReference type="InterPro" id="IPR036503">
    <property type="entry name" value="Ald_Fedxn_OxRdtase_N_sf"/>
</dbReference>
<dbReference type="PANTHER" id="PTHR30038">
    <property type="entry name" value="ALDEHYDE FERREDOXIN OXIDOREDUCTASE"/>
    <property type="match status" value="1"/>
</dbReference>
<comment type="cofactor">
    <cofactor evidence="1">
        <name>[4Fe-4S] cluster</name>
        <dbReference type="ChEBI" id="CHEBI:49883"/>
    </cofactor>
</comment>
<evidence type="ECO:0000256" key="2">
    <source>
        <dbReference type="ARBA" id="ARBA00011032"/>
    </source>
</evidence>
<comment type="caution">
    <text evidence="11">The sequence shown here is derived from an EMBL/GenBank/DDBJ whole genome shotgun (WGS) entry which is preliminary data.</text>
</comment>
<dbReference type="GO" id="GO:0051539">
    <property type="term" value="F:4 iron, 4 sulfur cluster binding"/>
    <property type="evidence" value="ECO:0007669"/>
    <property type="project" value="UniProtKB-KW"/>
</dbReference>
<evidence type="ECO:0000256" key="4">
    <source>
        <dbReference type="ARBA" id="ARBA00022723"/>
    </source>
</evidence>
<keyword evidence="7" id="KW-0411">Iron-sulfur</keyword>
<evidence type="ECO:0000259" key="10">
    <source>
        <dbReference type="Pfam" id="PF02730"/>
    </source>
</evidence>
<comment type="similarity">
    <text evidence="2">Belongs to the AOR/FOR family.</text>
</comment>
<comment type="cofactor">
    <cofactor evidence="8">
        <name>tungstopterin</name>
        <dbReference type="ChEBI" id="CHEBI:30402"/>
    </cofactor>
</comment>
<reference evidence="11 12" key="1">
    <citation type="journal article" date="2016" name="Nat. Commun.">
        <title>Thousands of microbial genomes shed light on interconnected biogeochemical processes in an aquifer system.</title>
        <authorList>
            <person name="Anantharaman K."/>
            <person name="Brown C.T."/>
            <person name="Hug L.A."/>
            <person name="Sharon I."/>
            <person name="Castelle C.J."/>
            <person name="Probst A.J."/>
            <person name="Thomas B.C."/>
            <person name="Singh A."/>
            <person name="Wilkins M.J."/>
            <person name="Karaoz U."/>
            <person name="Brodie E.L."/>
            <person name="Williams K.H."/>
            <person name="Hubbard S.S."/>
            <person name="Banfield J.F."/>
        </authorList>
    </citation>
    <scope>NUCLEOTIDE SEQUENCE [LARGE SCALE GENOMIC DNA]</scope>
</reference>
<dbReference type="GO" id="GO:0009055">
    <property type="term" value="F:electron transfer activity"/>
    <property type="evidence" value="ECO:0007669"/>
    <property type="project" value="InterPro"/>
</dbReference>
<dbReference type="Gene3D" id="3.60.9.10">
    <property type="entry name" value="Aldehyde ferredoxin oxidoreductase, N-terminal domain"/>
    <property type="match status" value="1"/>
</dbReference>
<name>A0A1F5AFE3_9BACT</name>
<dbReference type="STRING" id="1797291.A2V47_06210"/>
<evidence type="ECO:0000256" key="6">
    <source>
        <dbReference type="ARBA" id="ARBA00023004"/>
    </source>
</evidence>
<evidence type="ECO:0000313" key="11">
    <source>
        <dbReference type="EMBL" id="OGD17190.1"/>
    </source>
</evidence>
<dbReference type="GO" id="GO:0046872">
    <property type="term" value="F:metal ion binding"/>
    <property type="evidence" value="ECO:0007669"/>
    <property type="project" value="UniProtKB-KW"/>
</dbReference>
<dbReference type="InterPro" id="IPR051919">
    <property type="entry name" value="W-dependent_AOR"/>
</dbReference>
<dbReference type="SUPFAM" id="SSF48310">
    <property type="entry name" value="Aldehyde ferredoxin oxidoreductase, C-terminal domains"/>
    <property type="match status" value="1"/>
</dbReference>
<evidence type="ECO:0000256" key="8">
    <source>
        <dbReference type="ARBA" id="ARBA00049934"/>
    </source>
</evidence>
<organism evidence="11 12">
    <name type="scientific">Candidatus Sediminicultor quintus</name>
    <dbReference type="NCBI Taxonomy" id="1797291"/>
    <lineage>
        <taxon>Bacteria</taxon>
        <taxon>Pseudomonadati</taxon>
        <taxon>Atribacterota</taxon>
        <taxon>Candidatus Phoenicimicrobiia</taxon>
        <taxon>Candidatus Pheonicimicrobiales</taxon>
        <taxon>Candidatus Phoenicimicrobiaceae</taxon>
        <taxon>Candidatus Sediminicultor</taxon>
    </lineage>
</organism>
<dbReference type="Gene3D" id="1.10.569.10">
    <property type="entry name" value="Aldehyde Ferredoxin Oxidoreductase Protein, subunit A, domain 2"/>
    <property type="match status" value="1"/>
</dbReference>
<dbReference type="Proteomes" id="UP000177701">
    <property type="component" value="Unassembled WGS sequence"/>
</dbReference>
<dbReference type="InterPro" id="IPR013984">
    <property type="entry name" value="Ald_Fedxn_OxRdtase_dom2"/>
</dbReference>
<evidence type="ECO:0000313" key="12">
    <source>
        <dbReference type="Proteomes" id="UP000177701"/>
    </source>
</evidence>
<dbReference type="InterPro" id="IPR013983">
    <property type="entry name" value="Ald_Fedxn_OxRdtase_N"/>
</dbReference>
<accession>A0A1F5AFE3</accession>
<evidence type="ECO:0000256" key="7">
    <source>
        <dbReference type="ARBA" id="ARBA00023014"/>
    </source>
</evidence>
<evidence type="ECO:0000256" key="3">
    <source>
        <dbReference type="ARBA" id="ARBA00022485"/>
    </source>
</evidence>
<keyword evidence="5" id="KW-0560">Oxidoreductase</keyword>
<evidence type="ECO:0000256" key="5">
    <source>
        <dbReference type="ARBA" id="ARBA00023002"/>
    </source>
</evidence>
<dbReference type="SUPFAM" id="SSF56228">
    <property type="entry name" value="Aldehyde ferredoxin oxidoreductase, N-terminal domain"/>
    <property type="match status" value="1"/>
</dbReference>
<dbReference type="PANTHER" id="PTHR30038:SF0">
    <property type="entry name" value="TUNGSTEN-CONTAINING ALDEHYDE FERREDOXIN OXIDOREDUCTASE"/>
    <property type="match status" value="1"/>
</dbReference>
<evidence type="ECO:0000256" key="1">
    <source>
        <dbReference type="ARBA" id="ARBA00001966"/>
    </source>
</evidence>
<dbReference type="EMBL" id="MEYH01000014">
    <property type="protein sequence ID" value="OGD17190.1"/>
    <property type="molecule type" value="Genomic_DNA"/>
</dbReference>
<keyword evidence="4" id="KW-0479">Metal-binding</keyword>
<feature type="non-terminal residue" evidence="11">
    <location>
        <position position="1"/>
    </location>
</feature>
<keyword evidence="6" id="KW-0408">Iron</keyword>
<gene>
    <name evidence="11" type="ORF">A2V47_06210</name>
</gene>
<sequence>KNDLSDSDFKVMCIGPGGENLVKYATVMFGGRAAGRCGAGAVMGSKNLLAIAVKGTNKITPAKPEEFKKAVRIAMKVVKENPNATAFKERGTIGDMPGIDVEGDFPTKNWQSNSWGKGDEIYNYFSHNNLIKNNMCYRGCPVACGRIVQVKNGPYKTPVHEGAEYESMAAFTAFVLNENVDAAVNSTYWCNEYGIDTISAGASIAFAMECYEKGILNQNDVDGLDLTWGNAEVLPILVKKIALRDGIGSLLADGVKQAAQKLGNGSEEFAIHGKGLEAPAHDPRSGKALAITYGTANRGMCHIHPLEGMAYDSGKKDFGMMKYGVPDPLTVDRWEEKGKGKIVKILQDGLIVPDILSTCKFLMYVGLTLDNYAEMLSAITNWDIDGKELLKIGERVINLQRLFNIREGFTHKDDLLPERMRGLPKFGDYKDEKKCVIKDYEGMLNEYYEAREWDKQTGKPLPEKLHDLDIT</sequence>
<dbReference type="Pfam" id="PF02730">
    <property type="entry name" value="AFOR_N"/>
    <property type="match status" value="1"/>
</dbReference>
<dbReference type="InterPro" id="IPR013985">
    <property type="entry name" value="Ald_Fedxn_OxRdtase_dom3"/>
</dbReference>
<feature type="domain" description="Aldehyde ferredoxin oxidoreductase N-terminal" evidence="10">
    <location>
        <begin position="8"/>
        <end position="56"/>
    </location>
</feature>
<feature type="domain" description="Aldehyde ferredoxin oxidoreductase C-terminal" evidence="9">
    <location>
        <begin position="70"/>
        <end position="470"/>
    </location>
</feature>
<dbReference type="InterPro" id="IPR001203">
    <property type="entry name" value="OxRdtase_Ald_Fedxn_C"/>
</dbReference>
<dbReference type="Gene3D" id="1.10.599.10">
    <property type="entry name" value="Aldehyde Ferredoxin Oxidoreductase Protein, subunit A, domain 3"/>
    <property type="match status" value="1"/>
</dbReference>
<keyword evidence="3" id="KW-0004">4Fe-4S</keyword>
<dbReference type="Pfam" id="PF01314">
    <property type="entry name" value="AFOR_C"/>
    <property type="match status" value="1"/>
</dbReference>
<dbReference type="GO" id="GO:0016625">
    <property type="term" value="F:oxidoreductase activity, acting on the aldehyde or oxo group of donors, iron-sulfur protein as acceptor"/>
    <property type="evidence" value="ECO:0007669"/>
    <property type="project" value="InterPro"/>
</dbReference>
<evidence type="ECO:0000259" key="9">
    <source>
        <dbReference type="Pfam" id="PF01314"/>
    </source>
</evidence>
<dbReference type="InterPro" id="IPR036021">
    <property type="entry name" value="Tungsten_al_ferr_oxy-like_C"/>
</dbReference>
<proteinExistence type="inferred from homology"/>
<protein>
    <submittedName>
        <fullName evidence="11">Aldehyde:ferredoxin oxidoreductase</fullName>
    </submittedName>
</protein>
<dbReference type="AlphaFoldDB" id="A0A1F5AFE3"/>